<comment type="caution">
    <text evidence="1">The sequence shown here is derived from an EMBL/GenBank/DDBJ whole genome shotgun (WGS) entry which is preliminary data.</text>
</comment>
<name>A0ACB7T3G3_HYAAI</name>
<evidence type="ECO:0000313" key="2">
    <source>
        <dbReference type="Proteomes" id="UP000821845"/>
    </source>
</evidence>
<dbReference type="EMBL" id="CM023491">
    <property type="protein sequence ID" value="KAH6940694.1"/>
    <property type="molecule type" value="Genomic_DNA"/>
</dbReference>
<dbReference type="Proteomes" id="UP000821845">
    <property type="component" value="Chromosome 11"/>
</dbReference>
<proteinExistence type="predicted"/>
<reference evidence="1" key="1">
    <citation type="submission" date="2020-05" db="EMBL/GenBank/DDBJ databases">
        <title>Large-scale comparative analyses of tick genomes elucidate their genetic diversity and vector capacities.</title>
        <authorList>
            <person name="Jia N."/>
            <person name="Wang J."/>
            <person name="Shi W."/>
            <person name="Du L."/>
            <person name="Sun Y."/>
            <person name="Zhan W."/>
            <person name="Jiang J."/>
            <person name="Wang Q."/>
            <person name="Zhang B."/>
            <person name="Ji P."/>
            <person name="Sakyi L.B."/>
            <person name="Cui X."/>
            <person name="Yuan T."/>
            <person name="Jiang B."/>
            <person name="Yang W."/>
            <person name="Lam T.T.-Y."/>
            <person name="Chang Q."/>
            <person name="Ding S."/>
            <person name="Wang X."/>
            <person name="Zhu J."/>
            <person name="Ruan X."/>
            <person name="Zhao L."/>
            <person name="Wei J."/>
            <person name="Que T."/>
            <person name="Du C."/>
            <person name="Cheng J."/>
            <person name="Dai P."/>
            <person name="Han X."/>
            <person name="Huang E."/>
            <person name="Gao Y."/>
            <person name="Liu J."/>
            <person name="Shao H."/>
            <person name="Ye R."/>
            <person name="Li L."/>
            <person name="Wei W."/>
            <person name="Wang X."/>
            <person name="Wang C."/>
            <person name="Yang T."/>
            <person name="Huo Q."/>
            <person name="Li W."/>
            <person name="Guo W."/>
            <person name="Chen H."/>
            <person name="Zhou L."/>
            <person name="Ni X."/>
            <person name="Tian J."/>
            <person name="Zhou Y."/>
            <person name="Sheng Y."/>
            <person name="Liu T."/>
            <person name="Pan Y."/>
            <person name="Xia L."/>
            <person name="Li J."/>
            <person name="Zhao F."/>
            <person name="Cao W."/>
        </authorList>
    </citation>
    <scope>NUCLEOTIDE SEQUENCE</scope>
    <source>
        <strain evidence="1">Hyas-2018</strain>
    </source>
</reference>
<sequence length="117" mass="12936">MAPPARSRGRPAESEEEKPGAREGCRESVLQNQHGCGTVSAVRIRVSTFSAIWHDRGPFRGAVPARAGRLRRYPPDHGVPRAAASTHDRRRASAITARARDCFLLLLLPLLSEERRC</sequence>
<keyword evidence="2" id="KW-1185">Reference proteome</keyword>
<evidence type="ECO:0000313" key="1">
    <source>
        <dbReference type="EMBL" id="KAH6940694.1"/>
    </source>
</evidence>
<protein>
    <submittedName>
        <fullName evidence="1">Uncharacterized protein</fullName>
    </submittedName>
</protein>
<gene>
    <name evidence="1" type="ORF">HPB50_005253</name>
</gene>
<organism evidence="1 2">
    <name type="scientific">Hyalomma asiaticum</name>
    <name type="common">Tick</name>
    <dbReference type="NCBI Taxonomy" id="266040"/>
    <lineage>
        <taxon>Eukaryota</taxon>
        <taxon>Metazoa</taxon>
        <taxon>Ecdysozoa</taxon>
        <taxon>Arthropoda</taxon>
        <taxon>Chelicerata</taxon>
        <taxon>Arachnida</taxon>
        <taxon>Acari</taxon>
        <taxon>Parasitiformes</taxon>
        <taxon>Ixodida</taxon>
        <taxon>Ixodoidea</taxon>
        <taxon>Ixodidae</taxon>
        <taxon>Hyalomminae</taxon>
        <taxon>Hyalomma</taxon>
    </lineage>
</organism>
<accession>A0ACB7T3G3</accession>